<dbReference type="Gene3D" id="3.30.720.120">
    <property type="match status" value="1"/>
</dbReference>
<comment type="caution">
    <text evidence="2">The sequence shown here is derived from an EMBL/GenBank/DDBJ whole genome shotgun (WGS) entry which is preliminary data.</text>
</comment>
<evidence type="ECO:0000313" key="2">
    <source>
        <dbReference type="EMBL" id="KAB2352622.1"/>
    </source>
</evidence>
<dbReference type="Gene3D" id="3.30.720.110">
    <property type="match status" value="1"/>
</dbReference>
<gene>
    <name evidence="2" type="ORF">F8566_02935</name>
</gene>
<dbReference type="Pfam" id="PF00903">
    <property type="entry name" value="Glyoxalase"/>
    <property type="match status" value="1"/>
</dbReference>
<accession>A0A6H9Z3G1</accession>
<keyword evidence="3" id="KW-1185">Reference proteome</keyword>
<dbReference type="OrthoDB" id="9806868at2"/>
<dbReference type="PROSITE" id="PS51819">
    <property type="entry name" value="VOC"/>
    <property type="match status" value="1"/>
</dbReference>
<dbReference type="InterPro" id="IPR004360">
    <property type="entry name" value="Glyas_Fos-R_dOase_dom"/>
</dbReference>
<dbReference type="InterPro" id="IPR037523">
    <property type="entry name" value="VOC_core"/>
</dbReference>
<proteinExistence type="predicted"/>
<feature type="domain" description="VOC" evidence="1">
    <location>
        <begin position="12"/>
        <end position="130"/>
    </location>
</feature>
<evidence type="ECO:0000259" key="1">
    <source>
        <dbReference type="PROSITE" id="PS51819"/>
    </source>
</evidence>
<reference evidence="2 3" key="1">
    <citation type="submission" date="2019-09" db="EMBL/GenBank/DDBJ databases">
        <title>Actinomadura physcomitrii sp. nov., a novel actinomycete isolated from moss [Physcomitrium sphaericum (Ludw) Fuernr].</title>
        <authorList>
            <person name="Zhuang X."/>
            <person name="Liu C."/>
        </authorList>
    </citation>
    <scope>NUCLEOTIDE SEQUENCE [LARGE SCALE GENOMIC DNA]</scope>
    <source>
        <strain evidence="2 3">HMC1</strain>
    </source>
</reference>
<sequence length="136" mass="14668">MTAKEAGIMTAPTVFPALSYDDAPAAIKWLTGAFGLTEHFVAEGPDGTVAHAELAWDDGGMIMLGSTREDDTLRTGRCWLYLIVDDPDAHHERAVAAGAEVVLPLKDEDYGSRGYTVRDPEGHLWSFGTYRPASGT</sequence>
<dbReference type="PANTHER" id="PTHR34109">
    <property type="entry name" value="BNAUNNG04460D PROTEIN-RELATED"/>
    <property type="match status" value="1"/>
</dbReference>
<dbReference type="SUPFAM" id="SSF54593">
    <property type="entry name" value="Glyoxalase/Bleomycin resistance protein/Dihydroxybiphenyl dioxygenase"/>
    <property type="match status" value="1"/>
</dbReference>
<evidence type="ECO:0000313" key="3">
    <source>
        <dbReference type="Proteomes" id="UP000468735"/>
    </source>
</evidence>
<dbReference type="AlphaFoldDB" id="A0A6H9Z3G1"/>
<dbReference type="EMBL" id="WBMT01000001">
    <property type="protein sequence ID" value="KAB2352622.1"/>
    <property type="molecule type" value="Genomic_DNA"/>
</dbReference>
<protein>
    <submittedName>
        <fullName evidence="2">Bleomycin resistance protein</fullName>
    </submittedName>
</protein>
<name>A0A6H9Z3G1_9ACTN</name>
<dbReference type="Proteomes" id="UP000468735">
    <property type="component" value="Unassembled WGS sequence"/>
</dbReference>
<dbReference type="PANTHER" id="PTHR34109:SF1">
    <property type="entry name" value="VOC DOMAIN-CONTAINING PROTEIN"/>
    <property type="match status" value="1"/>
</dbReference>
<organism evidence="2 3">
    <name type="scientific">Actinomadura rudentiformis</name>
    <dbReference type="NCBI Taxonomy" id="359158"/>
    <lineage>
        <taxon>Bacteria</taxon>
        <taxon>Bacillati</taxon>
        <taxon>Actinomycetota</taxon>
        <taxon>Actinomycetes</taxon>
        <taxon>Streptosporangiales</taxon>
        <taxon>Thermomonosporaceae</taxon>
        <taxon>Actinomadura</taxon>
    </lineage>
</organism>
<dbReference type="InterPro" id="IPR029068">
    <property type="entry name" value="Glyas_Bleomycin-R_OHBP_Dase"/>
</dbReference>